<proteinExistence type="predicted"/>
<name>A0A397J853_9GLOM</name>
<keyword evidence="3" id="KW-1185">Reference proteome</keyword>
<comment type="caution">
    <text evidence="2">The sequence shown here is derived from an EMBL/GenBank/DDBJ whole genome shotgun (WGS) entry which is preliminary data.</text>
</comment>
<sequence length="346" mass="40287">MLDITQWESNIKIHSEDNYNEGSREDHYELAKVLLEDILITIEKSSIVEIWRVVISCGIKNYRWYKDDKIIFDTNDINQHSPISLCNTIDSEIINYGNNFNLEHIKKVRGNEVFTPKLQELNNNRIKYGRAHGMMKKVIDLALATNSYEELVGMCQDFLNSKQEILTSQNLVNGSISNKELEITNPVITVRKGRPTGRAKSAVEIQDKENKKPVLNIQRDGNNDNRRKCHKCGQKGHNRTTSEIDKERRIEGAPQEPRPNRQQEEASQEELSRNRQRKTNRKKRRIEGAPQEPRPNRQQEETSQEELSRNRQRKTNRRSTTRTTTKSPTRGSIARRTEPKSTKKDE</sequence>
<evidence type="ECO:0000313" key="3">
    <source>
        <dbReference type="Proteomes" id="UP000266861"/>
    </source>
</evidence>
<dbReference type="EMBL" id="PQFF01000113">
    <property type="protein sequence ID" value="RHZ81364.1"/>
    <property type="molecule type" value="Genomic_DNA"/>
</dbReference>
<protein>
    <recommendedName>
        <fullName evidence="4">CCHC-type domain-containing protein</fullName>
    </recommendedName>
</protein>
<dbReference type="OrthoDB" id="2426896at2759"/>
<organism evidence="2 3">
    <name type="scientific">Diversispora epigaea</name>
    <dbReference type="NCBI Taxonomy" id="1348612"/>
    <lineage>
        <taxon>Eukaryota</taxon>
        <taxon>Fungi</taxon>
        <taxon>Fungi incertae sedis</taxon>
        <taxon>Mucoromycota</taxon>
        <taxon>Glomeromycotina</taxon>
        <taxon>Glomeromycetes</taxon>
        <taxon>Diversisporales</taxon>
        <taxon>Diversisporaceae</taxon>
        <taxon>Diversispora</taxon>
    </lineage>
</organism>
<evidence type="ECO:0008006" key="4">
    <source>
        <dbReference type="Google" id="ProtNLM"/>
    </source>
</evidence>
<dbReference type="Proteomes" id="UP000266861">
    <property type="component" value="Unassembled WGS sequence"/>
</dbReference>
<accession>A0A397J853</accession>
<evidence type="ECO:0000256" key="1">
    <source>
        <dbReference type="SAM" id="MobiDB-lite"/>
    </source>
</evidence>
<feature type="region of interest" description="Disordered" evidence="1">
    <location>
        <begin position="192"/>
        <end position="346"/>
    </location>
</feature>
<feature type="compositionally biased region" description="Basic residues" evidence="1">
    <location>
        <begin position="227"/>
        <end position="238"/>
    </location>
</feature>
<feature type="compositionally biased region" description="Basic residues" evidence="1">
    <location>
        <begin position="310"/>
        <end position="320"/>
    </location>
</feature>
<evidence type="ECO:0000313" key="2">
    <source>
        <dbReference type="EMBL" id="RHZ81364.1"/>
    </source>
</evidence>
<feature type="compositionally biased region" description="Low complexity" evidence="1">
    <location>
        <begin position="321"/>
        <end position="330"/>
    </location>
</feature>
<feature type="compositionally biased region" description="Basic residues" evidence="1">
    <location>
        <begin position="274"/>
        <end position="285"/>
    </location>
</feature>
<feature type="compositionally biased region" description="Basic and acidic residues" evidence="1">
    <location>
        <begin position="335"/>
        <end position="346"/>
    </location>
</feature>
<feature type="compositionally biased region" description="Basic and acidic residues" evidence="1">
    <location>
        <begin position="240"/>
        <end position="251"/>
    </location>
</feature>
<dbReference type="AlphaFoldDB" id="A0A397J853"/>
<gene>
    <name evidence="2" type="ORF">Glove_121g20</name>
</gene>
<reference evidence="2 3" key="1">
    <citation type="submission" date="2018-08" db="EMBL/GenBank/DDBJ databases">
        <title>Genome and evolution of the arbuscular mycorrhizal fungus Diversispora epigaea (formerly Glomus versiforme) and its bacterial endosymbionts.</title>
        <authorList>
            <person name="Sun X."/>
            <person name="Fei Z."/>
            <person name="Harrison M."/>
        </authorList>
    </citation>
    <scope>NUCLEOTIDE SEQUENCE [LARGE SCALE GENOMIC DNA]</scope>
    <source>
        <strain evidence="2 3">IT104</strain>
    </source>
</reference>